<dbReference type="EMBL" id="DF820507">
    <property type="protein sequence ID" value="GAK32016.1"/>
    <property type="molecule type" value="Genomic_DNA"/>
</dbReference>
<dbReference type="RefSeq" id="WP_027699899.1">
    <property type="nucleotide sequence ID" value="NZ_DF820507.1"/>
</dbReference>
<dbReference type="Pfam" id="PF05521">
    <property type="entry name" value="Phage_HCP"/>
    <property type="match status" value="1"/>
</dbReference>
<dbReference type="Proteomes" id="UP000030643">
    <property type="component" value="Unassembled WGS sequence"/>
</dbReference>
<dbReference type="OrthoDB" id="2146163at2"/>
<sequence length="120" mass="14000">MKINGLQFNQRCEFGTFQNTDYDVNGQMKQEFVPEFKVWFGYRQQTISQQYELEGLGESEIKIIAIRHNSEIKHGLYCKIKDDLFMVATNSSDERVGNGLNSYDVITLRRVEKRGETHAK</sequence>
<organism evidence="1 2">
    <name type="scientific">Weissella oryzae (strain DSM 25784 / JCM 18191 / LMG 30913 / SG25)</name>
    <dbReference type="NCBI Taxonomy" id="1329250"/>
    <lineage>
        <taxon>Bacteria</taxon>
        <taxon>Bacillati</taxon>
        <taxon>Bacillota</taxon>
        <taxon>Bacilli</taxon>
        <taxon>Lactobacillales</taxon>
        <taxon>Lactobacillaceae</taxon>
        <taxon>Weissella</taxon>
    </lineage>
</organism>
<evidence type="ECO:0000313" key="2">
    <source>
        <dbReference type="Proteomes" id="UP000030643"/>
    </source>
</evidence>
<keyword evidence="2" id="KW-1185">Reference proteome</keyword>
<accession>A0A069D3P2</accession>
<evidence type="ECO:0000313" key="1">
    <source>
        <dbReference type="EMBL" id="GAK32016.1"/>
    </source>
</evidence>
<gene>
    <name evidence="1" type="ORF">WOSG25_240050</name>
</gene>
<dbReference type="STRING" id="1329250.WOSG25_240050"/>
<name>A0A069D3P2_WEIOS</name>
<dbReference type="InterPro" id="IPR008767">
    <property type="entry name" value="Phage_SPP1_head-tail_adaptor"/>
</dbReference>
<proteinExistence type="predicted"/>
<dbReference type="NCBIfam" id="TIGR01563">
    <property type="entry name" value="gp16_SPP1"/>
    <property type="match status" value="1"/>
</dbReference>
<reference evidence="2" key="1">
    <citation type="journal article" date="2014" name="Genome Announc.">
        <title>Draft genome sequence of Weissella oryzae SG25T, isolated from fermented rice grains.</title>
        <authorList>
            <person name="Tanizawa Y."/>
            <person name="Fujisawa T."/>
            <person name="Mochizuki T."/>
            <person name="Kaminuma E."/>
            <person name="Suzuki Y."/>
            <person name="Nakamura Y."/>
            <person name="Tohno M."/>
        </authorList>
    </citation>
    <scope>NUCLEOTIDE SEQUENCE [LARGE SCALE GENOMIC DNA]</scope>
    <source>
        <strain evidence="2">DSM 25784 / JCM 18191 / LMG 30913 / SG25</strain>
    </source>
</reference>
<protein>
    <submittedName>
        <fullName evidence="1">Prophage protein</fullName>
    </submittedName>
</protein>
<dbReference type="AlphaFoldDB" id="A0A069D3P2"/>